<gene>
    <name evidence="2" type="ORF">ACFO8M_08450</name>
</gene>
<keyword evidence="1" id="KW-1133">Transmembrane helix</keyword>
<comment type="caution">
    <text evidence="2">The sequence shown here is derived from an EMBL/GenBank/DDBJ whole genome shotgun (WGS) entry which is preliminary data.</text>
</comment>
<keyword evidence="3" id="KW-1185">Reference proteome</keyword>
<dbReference type="InterPro" id="IPR025363">
    <property type="entry name" value="DUF4267"/>
</dbReference>
<evidence type="ECO:0000313" key="2">
    <source>
        <dbReference type="EMBL" id="MFC3492512.1"/>
    </source>
</evidence>
<name>A0ABV7Q051_9ACTN</name>
<keyword evidence="1" id="KW-0472">Membrane</keyword>
<protein>
    <submittedName>
        <fullName evidence="2">DUF4267 domain-containing protein</fullName>
    </submittedName>
</protein>
<organism evidence="2 3">
    <name type="scientific">Glycomyces rhizosphaerae</name>
    <dbReference type="NCBI Taxonomy" id="2054422"/>
    <lineage>
        <taxon>Bacteria</taxon>
        <taxon>Bacillati</taxon>
        <taxon>Actinomycetota</taxon>
        <taxon>Actinomycetes</taxon>
        <taxon>Glycomycetales</taxon>
        <taxon>Glycomycetaceae</taxon>
        <taxon>Glycomyces</taxon>
    </lineage>
</organism>
<accession>A0ABV7Q051</accession>
<evidence type="ECO:0000256" key="1">
    <source>
        <dbReference type="SAM" id="Phobius"/>
    </source>
</evidence>
<feature type="transmembrane region" description="Helical" evidence="1">
    <location>
        <begin position="77"/>
        <end position="96"/>
    </location>
</feature>
<dbReference type="RefSeq" id="WP_387973256.1">
    <property type="nucleotide sequence ID" value="NZ_JBHRWO010000008.1"/>
</dbReference>
<proteinExistence type="predicted"/>
<feature type="transmembrane region" description="Helical" evidence="1">
    <location>
        <begin position="49"/>
        <end position="70"/>
    </location>
</feature>
<dbReference type="Proteomes" id="UP001595712">
    <property type="component" value="Unassembled WGS sequence"/>
</dbReference>
<keyword evidence="1" id="KW-0812">Transmembrane</keyword>
<dbReference type="Pfam" id="PF14087">
    <property type="entry name" value="DUF4267"/>
    <property type="match status" value="1"/>
</dbReference>
<evidence type="ECO:0000313" key="3">
    <source>
        <dbReference type="Proteomes" id="UP001595712"/>
    </source>
</evidence>
<dbReference type="EMBL" id="JBHRWO010000008">
    <property type="protein sequence ID" value="MFC3492512.1"/>
    <property type="molecule type" value="Genomic_DNA"/>
</dbReference>
<feature type="transmembrane region" description="Helical" evidence="1">
    <location>
        <begin position="102"/>
        <end position="123"/>
    </location>
</feature>
<reference evidence="3" key="1">
    <citation type="journal article" date="2019" name="Int. J. Syst. Evol. Microbiol.">
        <title>The Global Catalogue of Microorganisms (GCM) 10K type strain sequencing project: providing services to taxonomists for standard genome sequencing and annotation.</title>
        <authorList>
            <consortium name="The Broad Institute Genomics Platform"/>
            <consortium name="The Broad Institute Genome Sequencing Center for Infectious Disease"/>
            <person name="Wu L."/>
            <person name="Ma J."/>
        </authorList>
    </citation>
    <scope>NUCLEOTIDE SEQUENCE [LARGE SCALE GENOMIC DNA]</scope>
    <source>
        <strain evidence="3">CGMCC 4.7396</strain>
    </source>
</reference>
<sequence>MALRITANVLTILSILFAFYLGISFLFFPEASAAGVGFDVWPTGEAAQFLNMKGVRDFVTGVIPLTFLALGQRRALGWALLCIALVPVGDGTAILLNGGSAAAAFGMHYTAAVFVAVTGLVNLQVARRA</sequence>